<dbReference type="Proteomes" id="UP000270343">
    <property type="component" value="Unassembled WGS sequence"/>
</dbReference>
<feature type="transmembrane region" description="Helical" evidence="5">
    <location>
        <begin position="142"/>
        <end position="162"/>
    </location>
</feature>
<evidence type="ECO:0008006" key="8">
    <source>
        <dbReference type="Google" id="ProtNLM"/>
    </source>
</evidence>
<feature type="transmembrane region" description="Helical" evidence="5">
    <location>
        <begin position="71"/>
        <end position="93"/>
    </location>
</feature>
<reference evidence="6 7" key="1">
    <citation type="journal article" date="2015" name="Antonie Van Leeuwenhoek">
        <title>Streptomyces klenkii sp. nov., isolated from deep marine sediment.</title>
        <authorList>
            <person name="Veyisoglu A."/>
            <person name="Sahin N."/>
        </authorList>
    </citation>
    <scope>NUCLEOTIDE SEQUENCE [LARGE SCALE GENOMIC DNA]</scope>
    <source>
        <strain evidence="6 7">KCTC 29202</strain>
    </source>
</reference>
<evidence type="ECO:0000256" key="3">
    <source>
        <dbReference type="ARBA" id="ARBA00022989"/>
    </source>
</evidence>
<sequence>MGALLFNVTTAALMILMFNAGLALVGQDTLGRRRIPWAAVALTAVALAGVVTQLCWSGAMDAFDSDPSKSGWWRVVTSVFMQNGGFLGGAWNIATLAVIAALAQWFWGGPLMVALFAAGILLPEHIDALFGQTGGSTDPRNFAGSSGSTYFLAATLAAGLLLRGRERKDVLLAIAAPVFGLGMWFAQSNGHGMVTVYGFVLGLLVRTLGSRLIDPDRDLRQPPQTTMASLAGLVGRRPRQAG</sequence>
<evidence type="ECO:0000256" key="2">
    <source>
        <dbReference type="ARBA" id="ARBA00022692"/>
    </source>
</evidence>
<dbReference type="RefSeq" id="WP_120753294.1">
    <property type="nucleotide sequence ID" value="NZ_JBFADQ010000012.1"/>
</dbReference>
<organism evidence="6 7">
    <name type="scientific">Streptomyces klenkii</name>
    <dbReference type="NCBI Taxonomy" id="1420899"/>
    <lineage>
        <taxon>Bacteria</taxon>
        <taxon>Bacillati</taxon>
        <taxon>Actinomycetota</taxon>
        <taxon>Actinomycetes</taxon>
        <taxon>Kitasatosporales</taxon>
        <taxon>Streptomycetaceae</taxon>
        <taxon>Streptomyces</taxon>
    </lineage>
</organism>
<feature type="transmembrane region" description="Helical" evidence="5">
    <location>
        <begin position="6"/>
        <end position="25"/>
    </location>
</feature>
<evidence type="ECO:0000256" key="1">
    <source>
        <dbReference type="ARBA" id="ARBA00004141"/>
    </source>
</evidence>
<dbReference type="EMBL" id="RBAM01000001">
    <property type="protein sequence ID" value="RKN77677.1"/>
    <property type="molecule type" value="Genomic_DNA"/>
</dbReference>
<gene>
    <name evidence="6" type="ORF">D7231_02955</name>
</gene>
<keyword evidence="7" id="KW-1185">Reference proteome</keyword>
<dbReference type="GO" id="GO:0016020">
    <property type="term" value="C:membrane"/>
    <property type="evidence" value="ECO:0007669"/>
    <property type="project" value="UniProtKB-SubCell"/>
</dbReference>
<evidence type="ECO:0000256" key="4">
    <source>
        <dbReference type="ARBA" id="ARBA00023136"/>
    </source>
</evidence>
<proteinExistence type="predicted"/>
<name>A0A3B0C184_9ACTN</name>
<comment type="caution">
    <text evidence="6">The sequence shown here is derived from an EMBL/GenBank/DDBJ whole genome shotgun (WGS) entry which is preliminary data.</text>
</comment>
<keyword evidence="3 5" id="KW-1133">Transmembrane helix</keyword>
<dbReference type="InterPro" id="IPR035952">
    <property type="entry name" value="Rhomboid-like_sf"/>
</dbReference>
<dbReference type="OrthoDB" id="3873419at2"/>
<evidence type="ECO:0000313" key="6">
    <source>
        <dbReference type="EMBL" id="RKN77677.1"/>
    </source>
</evidence>
<comment type="subcellular location">
    <subcellularLocation>
        <location evidence="1">Membrane</location>
        <topology evidence="1">Multi-pass membrane protein</topology>
    </subcellularLocation>
</comment>
<feature type="transmembrane region" description="Helical" evidence="5">
    <location>
        <begin position="37"/>
        <end position="59"/>
    </location>
</feature>
<keyword evidence="2 5" id="KW-0812">Transmembrane</keyword>
<keyword evidence="4 5" id="KW-0472">Membrane</keyword>
<dbReference type="SUPFAM" id="SSF144091">
    <property type="entry name" value="Rhomboid-like"/>
    <property type="match status" value="1"/>
</dbReference>
<feature type="transmembrane region" description="Helical" evidence="5">
    <location>
        <begin position="169"/>
        <end position="186"/>
    </location>
</feature>
<feature type="transmembrane region" description="Helical" evidence="5">
    <location>
        <begin position="192"/>
        <end position="209"/>
    </location>
</feature>
<dbReference type="AlphaFoldDB" id="A0A3B0C184"/>
<evidence type="ECO:0000256" key="5">
    <source>
        <dbReference type="SAM" id="Phobius"/>
    </source>
</evidence>
<evidence type="ECO:0000313" key="7">
    <source>
        <dbReference type="Proteomes" id="UP000270343"/>
    </source>
</evidence>
<protein>
    <recommendedName>
        <fullName evidence="8">Rhomboid family intramembrane serine protease</fullName>
    </recommendedName>
</protein>
<feature type="transmembrane region" description="Helical" evidence="5">
    <location>
        <begin position="105"/>
        <end position="122"/>
    </location>
</feature>
<accession>A0A3B0C184</accession>